<sequence length="580" mass="62186">MSEAASAANIGAGSSSLDGGGGSSSGNSGDNTTTTGTSASVSASANGNGGEGSSSSSSFTTGRPSPTAAPGVTRTLGDAMRAPSMILPDVVTLDSLPETHARRSTLNPKEDLWLCTTDGRYNAPIIPLHVGLSPVETFYVHKSILLKSEWFEKALCGSFRESDTQSINLPEEDPGIFHFLVAYLYEGRYDPIRPVATVLIPDRDKGKGPADADMADNSDTDSVSSYESGFSAISRRRRDRRRRREDRQYERMRQKHYGIHRPNCSCPQCNLAHGPPCWSCRAPRAPPPIPAPPHPNVIVVEPPLLPPDRRHGNNNHRGNRQGPRPPRNRPVPPPPPPPAAAPGPITPPAPGSSTWDYNGGRISGEEDMRTWLMTYELNIDVYIMANKFLLEGLKKEIARSSIDMLESAGSDAAVPQVLFLCKKMYEGLPENDPLMRMIFARVGFLQPWRRAPEETTDWLMDNPEIAPLLLKEMAARREEDFHGRVVLPSMEQIGDDFAAAPSAGFGTNGGRGVGGVYGGGGPGYDEWDRANRGGGGGGGGGNGGIPGGPAGNDRGGYGRAGLPPGYHHPPYGYPGPRRGW</sequence>
<dbReference type="Pfam" id="PF00651">
    <property type="entry name" value="BTB"/>
    <property type="match status" value="1"/>
</dbReference>
<dbReference type="PANTHER" id="PTHR47843">
    <property type="entry name" value="BTB DOMAIN-CONTAINING PROTEIN-RELATED"/>
    <property type="match status" value="1"/>
</dbReference>
<evidence type="ECO:0000313" key="4">
    <source>
        <dbReference type="Proteomes" id="UP001302126"/>
    </source>
</evidence>
<feature type="compositionally biased region" description="Low complexity" evidence="1">
    <location>
        <begin position="1"/>
        <end position="17"/>
    </location>
</feature>
<feature type="compositionally biased region" description="Basic and acidic residues" evidence="1">
    <location>
        <begin position="201"/>
        <end position="210"/>
    </location>
</feature>
<feature type="compositionally biased region" description="Pro residues" evidence="1">
    <location>
        <begin position="323"/>
        <end position="350"/>
    </location>
</feature>
<feature type="compositionally biased region" description="Low complexity" evidence="1">
    <location>
        <begin position="563"/>
        <end position="580"/>
    </location>
</feature>
<evidence type="ECO:0000256" key="1">
    <source>
        <dbReference type="SAM" id="MobiDB-lite"/>
    </source>
</evidence>
<feature type="domain" description="BTB" evidence="2">
    <location>
        <begin position="126"/>
        <end position="193"/>
    </location>
</feature>
<feature type="compositionally biased region" description="Basic residues" evidence="1">
    <location>
        <begin position="234"/>
        <end position="244"/>
    </location>
</feature>
<dbReference type="AlphaFoldDB" id="A0AAN6WTI5"/>
<reference evidence="3" key="1">
    <citation type="journal article" date="2023" name="Mol. Phylogenet. Evol.">
        <title>Genome-scale phylogeny and comparative genomics of the fungal order Sordariales.</title>
        <authorList>
            <person name="Hensen N."/>
            <person name="Bonometti L."/>
            <person name="Westerberg I."/>
            <person name="Brannstrom I.O."/>
            <person name="Guillou S."/>
            <person name="Cros-Aarteil S."/>
            <person name="Calhoun S."/>
            <person name="Haridas S."/>
            <person name="Kuo A."/>
            <person name="Mondo S."/>
            <person name="Pangilinan J."/>
            <person name="Riley R."/>
            <person name="LaButti K."/>
            <person name="Andreopoulos B."/>
            <person name="Lipzen A."/>
            <person name="Chen C."/>
            <person name="Yan M."/>
            <person name="Daum C."/>
            <person name="Ng V."/>
            <person name="Clum A."/>
            <person name="Steindorff A."/>
            <person name="Ohm R.A."/>
            <person name="Martin F."/>
            <person name="Silar P."/>
            <person name="Natvig D.O."/>
            <person name="Lalanne C."/>
            <person name="Gautier V."/>
            <person name="Ament-Velasquez S.L."/>
            <person name="Kruys A."/>
            <person name="Hutchinson M.I."/>
            <person name="Powell A.J."/>
            <person name="Barry K."/>
            <person name="Miller A.N."/>
            <person name="Grigoriev I.V."/>
            <person name="Debuchy R."/>
            <person name="Gladieux P."/>
            <person name="Hiltunen Thoren M."/>
            <person name="Johannesson H."/>
        </authorList>
    </citation>
    <scope>NUCLEOTIDE SEQUENCE</scope>
    <source>
        <strain evidence="3">PSN309</strain>
    </source>
</reference>
<accession>A0AAN6WTI5</accession>
<dbReference type="Gene3D" id="3.30.710.10">
    <property type="entry name" value="Potassium Channel Kv1.1, Chain A"/>
    <property type="match status" value="1"/>
</dbReference>
<dbReference type="InterPro" id="IPR011333">
    <property type="entry name" value="SKP1/BTB/POZ_sf"/>
</dbReference>
<dbReference type="PANTHER" id="PTHR47843:SF6">
    <property type="entry name" value="BTB DOMAIN-CONTAINING PROTEIN"/>
    <property type="match status" value="1"/>
</dbReference>
<reference evidence="3" key="2">
    <citation type="submission" date="2023-05" db="EMBL/GenBank/DDBJ databases">
        <authorList>
            <consortium name="Lawrence Berkeley National Laboratory"/>
            <person name="Steindorff A."/>
            <person name="Hensen N."/>
            <person name="Bonometti L."/>
            <person name="Westerberg I."/>
            <person name="Brannstrom I.O."/>
            <person name="Guillou S."/>
            <person name="Cros-Aarteil S."/>
            <person name="Calhoun S."/>
            <person name="Haridas S."/>
            <person name="Kuo A."/>
            <person name="Mondo S."/>
            <person name="Pangilinan J."/>
            <person name="Riley R."/>
            <person name="Labutti K."/>
            <person name="Andreopoulos B."/>
            <person name="Lipzen A."/>
            <person name="Chen C."/>
            <person name="Yanf M."/>
            <person name="Daum C."/>
            <person name="Ng V."/>
            <person name="Clum A."/>
            <person name="Ohm R."/>
            <person name="Martin F."/>
            <person name="Silar P."/>
            <person name="Natvig D."/>
            <person name="Lalanne C."/>
            <person name="Gautier V."/>
            <person name="Ament-Velasquez S.L."/>
            <person name="Kruys A."/>
            <person name="Hutchinson M.I."/>
            <person name="Powell A.J."/>
            <person name="Barry K."/>
            <person name="Miller A.N."/>
            <person name="Grigoriev I.V."/>
            <person name="Debuchy R."/>
            <person name="Gladieux P."/>
            <person name="Thoren M.H."/>
            <person name="Johannesson H."/>
        </authorList>
    </citation>
    <scope>NUCLEOTIDE SEQUENCE</scope>
    <source>
        <strain evidence="3">PSN309</strain>
    </source>
</reference>
<feature type="region of interest" description="Disordered" evidence="1">
    <location>
        <begin position="201"/>
        <end position="254"/>
    </location>
</feature>
<proteinExistence type="predicted"/>
<feature type="compositionally biased region" description="Low complexity" evidence="1">
    <location>
        <begin position="53"/>
        <end position="62"/>
    </location>
</feature>
<comment type="caution">
    <text evidence="3">The sequence shown here is derived from an EMBL/GenBank/DDBJ whole genome shotgun (WGS) entry which is preliminary data.</text>
</comment>
<dbReference type="InterPro" id="IPR000210">
    <property type="entry name" value="BTB/POZ_dom"/>
</dbReference>
<evidence type="ECO:0000259" key="2">
    <source>
        <dbReference type="PROSITE" id="PS50097"/>
    </source>
</evidence>
<feature type="region of interest" description="Disordered" evidence="1">
    <location>
        <begin position="291"/>
        <end position="360"/>
    </location>
</feature>
<evidence type="ECO:0000313" key="3">
    <source>
        <dbReference type="EMBL" id="KAK4186167.1"/>
    </source>
</evidence>
<gene>
    <name evidence="3" type="ORF">QBC35DRAFT_283524</name>
</gene>
<name>A0AAN6WTI5_9PEZI</name>
<keyword evidence="4" id="KW-1185">Reference proteome</keyword>
<dbReference type="EMBL" id="MU864430">
    <property type="protein sequence ID" value="KAK4186167.1"/>
    <property type="molecule type" value="Genomic_DNA"/>
</dbReference>
<organism evidence="3 4">
    <name type="scientific">Podospora australis</name>
    <dbReference type="NCBI Taxonomy" id="1536484"/>
    <lineage>
        <taxon>Eukaryota</taxon>
        <taxon>Fungi</taxon>
        <taxon>Dikarya</taxon>
        <taxon>Ascomycota</taxon>
        <taxon>Pezizomycotina</taxon>
        <taxon>Sordariomycetes</taxon>
        <taxon>Sordariomycetidae</taxon>
        <taxon>Sordariales</taxon>
        <taxon>Podosporaceae</taxon>
        <taxon>Podospora</taxon>
    </lineage>
</organism>
<feature type="compositionally biased region" description="Gly residues" evidence="1">
    <location>
        <begin position="532"/>
        <end position="559"/>
    </location>
</feature>
<feature type="region of interest" description="Disordered" evidence="1">
    <location>
        <begin position="1"/>
        <end position="76"/>
    </location>
</feature>
<protein>
    <recommendedName>
        <fullName evidence="2">BTB domain-containing protein</fullName>
    </recommendedName>
</protein>
<feature type="compositionally biased region" description="Low complexity" evidence="1">
    <location>
        <begin position="25"/>
        <end position="46"/>
    </location>
</feature>
<dbReference type="PROSITE" id="PS50097">
    <property type="entry name" value="BTB"/>
    <property type="match status" value="1"/>
</dbReference>
<dbReference type="Proteomes" id="UP001302126">
    <property type="component" value="Unassembled WGS sequence"/>
</dbReference>
<dbReference type="SUPFAM" id="SSF54695">
    <property type="entry name" value="POZ domain"/>
    <property type="match status" value="1"/>
</dbReference>
<dbReference type="CDD" id="cd18186">
    <property type="entry name" value="BTB_POZ_ZBTB_KLHL-like"/>
    <property type="match status" value="1"/>
</dbReference>
<feature type="region of interest" description="Disordered" evidence="1">
    <location>
        <begin position="528"/>
        <end position="580"/>
    </location>
</feature>